<evidence type="ECO:0000259" key="6">
    <source>
        <dbReference type="Pfam" id="PF04825"/>
    </source>
</evidence>
<keyword evidence="8" id="KW-1185">Reference proteome</keyword>
<comment type="subcellular location">
    <subcellularLocation>
        <location evidence="1">Nucleus</location>
    </subcellularLocation>
</comment>
<dbReference type="PANTHER" id="PTHR12585:SF69">
    <property type="entry name" value="FI11703P"/>
    <property type="match status" value="1"/>
</dbReference>
<dbReference type="InterPro" id="IPR036390">
    <property type="entry name" value="WH_DNA-bd_sf"/>
</dbReference>
<feature type="domain" description="Rad21/Rec8-like protein N-terminal" evidence="6">
    <location>
        <begin position="3"/>
        <end position="105"/>
    </location>
</feature>
<feature type="domain" description="Rad21/Rec8-like protein C-terminal eukaryotic" evidence="5">
    <location>
        <begin position="520"/>
        <end position="548"/>
    </location>
</feature>
<protein>
    <recommendedName>
        <fullName evidence="9">Rad21/Rec8-like protein N-terminal domain-containing protein</fullName>
    </recommendedName>
</protein>
<dbReference type="Gene3D" id="1.10.10.580">
    <property type="entry name" value="Structural maintenance of chromosome 1. Chain E"/>
    <property type="match status" value="1"/>
</dbReference>
<dbReference type="InterPro" id="IPR006910">
    <property type="entry name" value="Rad21_Rec8_N"/>
</dbReference>
<dbReference type="InterPro" id="IPR006909">
    <property type="entry name" value="Rad21/Rec8_C_eu"/>
</dbReference>
<reference evidence="8" key="1">
    <citation type="submission" date="2016-05" db="EMBL/GenBank/DDBJ databases">
        <title>Comparative genomics of biotechnologically important yeasts.</title>
        <authorList>
            <consortium name="DOE Joint Genome Institute"/>
            <person name="Riley R."/>
            <person name="Haridas S."/>
            <person name="Wolfe K.H."/>
            <person name="Lopes M.R."/>
            <person name="Hittinger C.T."/>
            <person name="Goker M."/>
            <person name="Salamov A."/>
            <person name="Wisecaver J."/>
            <person name="Long T.M."/>
            <person name="Aerts A.L."/>
            <person name="Barry K."/>
            <person name="Choi C."/>
            <person name="Clum A."/>
            <person name="Coughlan A.Y."/>
            <person name="Deshpande S."/>
            <person name="Douglass A.P."/>
            <person name="Hanson S.J."/>
            <person name="Klenk H.-P."/>
            <person name="Labutti K."/>
            <person name="Lapidus A."/>
            <person name="Lindquist E."/>
            <person name="Lipzen A."/>
            <person name="Meier-Kolthoff J.P."/>
            <person name="Ohm R.A."/>
            <person name="Otillar R.P."/>
            <person name="Pangilinan J."/>
            <person name="Peng Y."/>
            <person name="Rokas A."/>
            <person name="Rosa C.A."/>
            <person name="Scheuner C."/>
            <person name="Sibirny A.A."/>
            <person name="Slot J.C."/>
            <person name="Stielow J.B."/>
            <person name="Sun H."/>
            <person name="Kurtzman C.P."/>
            <person name="Blackwell M."/>
            <person name="Grigoriev I.V."/>
            <person name="Jeffries T.W."/>
        </authorList>
    </citation>
    <scope>NUCLEOTIDE SEQUENCE [LARGE SCALE GENOMIC DNA]</scope>
    <source>
        <strain evidence="8">NRRL Y-1933</strain>
    </source>
</reference>
<sequence>MNSDQLLSKQGPLAHVWLAANYDKKLSKQQLLSTNIITSSKYITNQPLTFRSASSQEESSQGTITLRLSGQLLLGIVRIYSRKTKYLLDDVNDTLFKLKNSFRVATGGSILGGDSANSKSVNLPAQQTVISNVNNLILSDQVAEFDLLYQEDLNLDDDDDMPPASANTLFSQVNNSVNHEDSFTFDQSIEYPRYNDDMNTQNDAGDVDLELDFDLDVDEDGGSDKSIELGRDAAAVNNDHPEMSLLDIKENEDASINFNNDDFNFDQPIETIDELDHHNENAASEPVTPPSEQPAPRVQRPRKATVGITEDGELRTNKRKLIVDSNEDLENGIPTDTLRSIQQLQLSDSYNDESITLNLSESEKLQLIQELSSPIASNTKRRKLWNLDDHLQQECLRLSKEEEEAKERENAEVSWDQNDFANDFDLSLPELDSDHGDEDILAALEEIPADVLDEESEDFGNDNTTKASIQVAGHLRDVLSETSVTELSKIIEKDLSITNESEQTYPLGIVSKSNDSIKISKRREATKNFFELLVLATHDCISIDQKIPSDSTEIGGKIDIRSKHQLFSKFL</sequence>
<dbReference type="GeneID" id="30993804"/>
<proteinExistence type="inferred from homology"/>
<evidence type="ECO:0000313" key="7">
    <source>
        <dbReference type="EMBL" id="ODV66395.1"/>
    </source>
</evidence>
<dbReference type="STRING" id="984485.A0A1E4RH06"/>
<name>A0A1E4RH06_9ASCO</name>
<dbReference type="GO" id="GO:0030892">
    <property type="term" value="C:mitotic cohesin complex"/>
    <property type="evidence" value="ECO:0007669"/>
    <property type="project" value="TreeGrafter"/>
</dbReference>
<dbReference type="SUPFAM" id="SSF46785">
    <property type="entry name" value="Winged helix' DNA-binding domain"/>
    <property type="match status" value="1"/>
</dbReference>
<dbReference type="GO" id="GO:1990414">
    <property type="term" value="P:replication-born double-strand break repair via sister chromatid exchange"/>
    <property type="evidence" value="ECO:0007669"/>
    <property type="project" value="TreeGrafter"/>
</dbReference>
<evidence type="ECO:0000256" key="1">
    <source>
        <dbReference type="ARBA" id="ARBA00004123"/>
    </source>
</evidence>
<dbReference type="GO" id="GO:0007064">
    <property type="term" value="P:mitotic sister chromatid cohesion"/>
    <property type="evidence" value="ECO:0007669"/>
    <property type="project" value="TreeGrafter"/>
</dbReference>
<evidence type="ECO:0000256" key="3">
    <source>
        <dbReference type="ARBA" id="ARBA00023242"/>
    </source>
</evidence>
<dbReference type="RefSeq" id="XP_020075462.1">
    <property type="nucleotide sequence ID" value="XM_020219254.1"/>
</dbReference>
<dbReference type="Proteomes" id="UP000095085">
    <property type="component" value="Unassembled WGS sequence"/>
</dbReference>
<evidence type="ECO:0008006" key="9">
    <source>
        <dbReference type="Google" id="ProtNLM"/>
    </source>
</evidence>
<feature type="region of interest" description="Disordered" evidence="4">
    <location>
        <begin position="281"/>
        <end position="302"/>
    </location>
</feature>
<dbReference type="GO" id="GO:0003682">
    <property type="term" value="F:chromatin binding"/>
    <property type="evidence" value="ECO:0007669"/>
    <property type="project" value="TreeGrafter"/>
</dbReference>
<gene>
    <name evidence="7" type="ORF">HYPBUDRAFT_12101</name>
</gene>
<dbReference type="InterPro" id="IPR039781">
    <property type="entry name" value="Rad21/Rec8-like"/>
</dbReference>
<accession>A0A1E4RH06</accession>
<dbReference type="Pfam" id="PF04825">
    <property type="entry name" value="Rad21_Rec8_N"/>
    <property type="match status" value="1"/>
</dbReference>
<dbReference type="GO" id="GO:0005634">
    <property type="term" value="C:nucleus"/>
    <property type="evidence" value="ECO:0007669"/>
    <property type="project" value="UniProtKB-SubCell"/>
</dbReference>
<dbReference type="Pfam" id="PF04824">
    <property type="entry name" value="Rad21_Rec8"/>
    <property type="match status" value="1"/>
</dbReference>
<dbReference type="OrthoDB" id="10071381at2759"/>
<dbReference type="PANTHER" id="PTHR12585">
    <property type="entry name" value="SCC1 / RAD21 FAMILY MEMBER"/>
    <property type="match status" value="1"/>
</dbReference>
<evidence type="ECO:0000256" key="2">
    <source>
        <dbReference type="ARBA" id="ARBA00009870"/>
    </source>
</evidence>
<dbReference type="AlphaFoldDB" id="A0A1E4RH06"/>
<dbReference type="InterPro" id="IPR023093">
    <property type="entry name" value="ScpA-like_C"/>
</dbReference>
<dbReference type="EMBL" id="KV454542">
    <property type="protein sequence ID" value="ODV66395.1"/>
    <property type="molecule type" value="Genomic_DNA"/>
</dbReference>
<keyword evidence="3" id="KW-0539">Nucleus</keyword>
<evidence type="ECO:0000256" key="4">
    <source>
        <dbReference type="SAM" id="MobiDB-lite"/>
    </source>
</evidence>
<evidence type="ECO:0000259" key="5">
    <source>
        <dbReference type="Pfam" id="PF04824"/>
    </source>
</evidence>
<evidence type="ECO:0000313" key="8">
    <source>
        <dbReference type="Proteomes" id="UP000095085"/>
    </source>
</evidence>
<organism evidence="7 8">
    <name type="scientific">Hyphopichia burtonii NRRL Y-1933</name>
    <dbReference type="NCBI Taxonomy" id="984485"/>
    <lineage>
        <taxon>Eukaryota</taxon>
        <taxon>Fungi</taxon>
        <taxon>Dikarya</taxon>
        <taxon>Ascomycota</taxon>
        <taxon>Saccharomycotina</taxon>
        <taxon>Pichiomycetes</taxon>
        <taxon>Debaryomycetaceae</taxon>
        <taxon>Hyphopichia</taxon>
    </lineage>
</organism>
<comment type="similarity">
    <text evidence="2">Belongs to the rad21 family.</text>
</comment>